<name>A0A9X2W492_9SPHN</name>
<dbReference type="Pfam" id="PF02518">
    <property type="entry name" value="HATPase_c"/>
    <property type="match status" value="1"/>
</dbReference>
<accession>A0A9X2W492</accession>
<comment type="caution">
    <text evidence="4">The sequence shown here is derived from an EMBL/GenBank/DDBJ whole genome shotgun (WGS) entry which is preliminary data.</text>
</comment>
<keyword evidence="5" id="KW-1185">Reference proteome</keyword>
<dbReference type="EMBL" id="JAOAMV010000005">
    <property type="protein sequence ID" value="MCT2559361.1"/>
    <property type="molecule type" value="Genomic_DNA"/>
</dbReference>
<evidence type="ECO:0000256" key="2">
    <source>
        <dbReference type="SAM" id="Phobius"/>
    </source>
</evidence>
<dbReference type="InterPro" id="IPR011623">
    <property type="entry name" value="7TMR_DISM_rcpt_extracell_dom1"/>
</dbReference>
<dbReference type="Pfam" id="PF07696">
    <property type="entry name" value="7TMR-DISMED2"/>
    <property type="match status" value="1"/>
</dbReference>
<dbReference type="AlphaFoldDB" id="A0A9X2W492"/>
<dbReference type="InterPro" id="IPR003594">
    <property type="entry name" value="HATPase_dom"/>
</dbReference>
<evidence type="ECO:0000313" key="5">
    <source>
        <dbReference type="Proteomes" id="UP001142648"/>
    </source>
</evidence>
<feature type="transmembrane region" description="Helical" evidence="2">
    <location>
        <begin position="361"/>
        <end position="385"/>
    </location>
</feature>
<protein>
    <submittedName>
        <fullName evidence="4">Sensor histidine kinase</fullName>
    </submittedName>
</protein>
<feature type="transmembrane region" description="Helical" evidence="2">
    <location>
        <begin position="205"/>
        <end position="228"/>
    </location>
</feature>
<sequence length="766" mass="82449">MTFGLTCQNSSSSWVAFSAGGPVISCILRWTATLVLALSTVSLTAAIPTVSLTPGQSISSLRAAVRYKTVAPETAPGVKALTDVQPVRHSSTQFGQSGDTILGVLRFKNAGKQPGTWILSTGRGTVDQFELYRVTSGGIDPLLDYANTAQLGRTLDSYQAIATEVNLAPGQTITYLFKFQDRASSWMPLSIQSYADFFRERRANIALIAGVVMGSIILLLLNGLVFAVTGRREFLWLGAAELAFAANTFNAEGYSTIFFFYPWPEVAGMLGQILRTLFALLMMQFGRAMLDTRRTLPRFDRFLRAMVWFGGALLAAALAMLVIGGIPVMALHGFGWLYVVAGALVMPVIGWFGIRRSRIYWPLFIAWFSMAIYIAYSAVAISGLVPQLTVNWHWVGPIGLFECMMATLTLVLHLRQLYTDRVAAERDTRAALLEKLALSEETARLADDRARALADVHARDRLLEGSAHDTRHVLHALNSAVHFSKAAGGTGSPPSDLITLLEASAHHLEDIIASSVSIGNRDGRFLALGVSDPGATIEGLADIYAPIAQRDRIVLTVESSCAGKAILDEALFARLISNLLNNAIKFTESGTVALECTNDDGLLRLTLRDSGPGMSAQLAAWLNEHAGDTIAPDLAMRVGTGWRAIREIVALMQGSYMVETDASGTAVTVVLPNPASHGVHTLSLEELAGAEPGLRLCEIGALQRGAGAADGRVTVVIANDARAETRVASAAQSQLLLVRPLCREMLHHPYVRGLANIPAVRAFSTT</sequence>
<feature type="domain" description="Histidine kinase" evidence="3">
    <location>
        <begin position="465"/>
        <end position="675"/>
    </location>
</feature>
<feature type="transmembrane region" description="Helical" evidence="2">
    <location>
        <begin position="336"/>
        <end position="354"/>
    </location>
</feature>
<keyword evidence="1" id="KW-0597">Phosphoprotein</keyword>
<evidence type="ECO:0000259" key="3">
    <source>
        <dbReference type="PROSITE" id="PS50109"/>
    </source>
</evidence>
<organism evidence="4 5">
    <name type="scientific">Tsuneonella litorea</name>
    <dbReference type="NCBI Taxonomy" id="2976475"/>
    <lineage>
        <taxon>Bacteria</taxon>
        <taxon>Pseudomonadati</taxon>
        <taxon>Pseudomonadota</taxon>
        <taxon>Alphaproteobacteria</taxon>
        <taxon>Sphingomonadales</taxon>
        <taxon>Erythrobacteraceae</taxon>
        <taxon>Tsuneonella</taxon>
    </lineage>
</organism>
<dbReference type="PANTHER" id="PTHR43547:SF2">
    <property type="entry name" value="HYBRID SIGNAL TRANSDUCTION HISTIDINE KINASE C"/>
    <property type="match status" value="1"/>
</dbReference>
<evidence type="ECO:0000256" key="1">
    <source>
        <dbReference type="ARBA" id="ARBA00022553"/>
    </source>
</evidence>
<feature type="transmembrane region" description="Helical" evidence="2">
    <location>
        <begin position="266"/>
        <end position="285"/>
    </location>
</feature>
<feature type="transmembrane region" description="Helical" evidence="2">
    <location>
        <begin position="306"/>
        <end position="330"/>
    </location>
</feature>
<feature type="transmembrane region" description="Helical" evidence="2">
    <location>
        <begin position="391"/>
        <end position="412"/>
    </location>
</feature>
<dbReference type="InterPro" id="IPR036890">
    <property type="entry name" value="HATPase_C_sf"/>
</dbReference>
<dbReference type="GO" id="GO:0000155">
    <property type="term" value="F:phosphorelay sensor kinase activity"/>
    <property type="evidence" value="ECO:0007669"/>
    <property type="project" value="TreeGrafter"/>
</dbReference>
<dbReference type="Pfam" id="PF07695">
    <property type="entry name" value="7TMR-DISM_7TM"/>
    <property type="match status" value="1"/>
</dbReference>
<reference evidence="4" key="1">
    <citation type="submission" date="2022-09" db="EMBL/GenBank/DDBJ databases">
        <title>The genome sequence of Tsuneonella sp. YG55.</title>
        <authorList>
            <person name="Liu Y."/>
        </authorList>
    </citation>
    <scope>NUCLEOTIDE SEQUENCE</scope>
    <source>
        <strain evidence="4">YG55</strain>
    </source>
</reference>
<dbReference type="InterPro" id="IPR005467">
    <property type="entry name" value="His_kinase_dom"/>
</dbReference>
<proteinExistence type="predicted"/>
<evidence type="ECO:0000313" key="4">
    <source>
        <dbReference type="EMBL" id="MCT2559361.1"/>
    </source>
</evidence>
<keyword evidence="2" id="KW-0812">Transmembrane</keyword>
<keyword evidence="4" id="KW-0418">Kinase</keyword>
<keyword evidence="4" id="KW-0808">Transferase</keyword>
<dbReference type="InterPro" id="IPR011622">
    <property type="entry name" value="7TMR_DISM_rcpt_extracell_dom2"/>
</dbReference>
<dbReference type="SUPFAM" id="SSF55874">
    <property type="entry name" value="ATPase domain of HSP90 chaperone/DNA topoisomerase II/histidine kinase"/>
    <property type="match status" value="1"/>
</dbReference>
<dbReference type="RefSeq" id="WP_259962248.1">
    <property type="nucleotide sequence ID" value="NZ_JAOAMV010000005.1"/>
</dbReference>
<dbReference type="PROSITE" id="PS50109">
    <property type="entry name" value="HIS_KIN"/>
    <property type="match status" value="1"/>
</dbReference>
<gene>
    <name evidence="4" type="ORF">N0B51_10260</name>
</gene>
<keyword evidence="2" id="KW-0472">Membrane</keyword>
<dbReference type="Proteomes" id="UP001142648">
    <property type="component" value="Unassembled WGS sequence"/>
</dbReference>
<keyword evidence="2" id="KW-1133">Transmembrane helix</keyword>
<dbReference type="PANTHER" id="PTHR43547">
    <property type="entry name" value="TWO-COMPONENT HISTIDINE KINASE"/>
    <property type="match status" value="1"/>
</dbReference>
<dbReference type="SMART" id="SM00387">
    <property type="entry name" value="HATPase_c"/>
    <property type="match status" value="1"/>
</dbReference>
<dbReference type="Gene3D" id="3.30.565.10">
    <property type="entry name" value="Histidine kinase-like ATPase, C-terminal domain"/>
    <property type="match status" value="1"/>
</dbReference>